<dbReference type="PANTHER" id="PTHR42760:SF133">
    <property type="entry name" value="3-OXOACYL-[ACYL-CARRIER-PROTEIN] REDUCTASE"/>
    <property type="match status" value="1"/>
</dbReference>
<dbReference type="PRINTS" id="PR00081">
    <property type="entry name" value="GDHRDH"/>
</dbReference>
<dbReference type="Proteomes" id="UP000245829">
    <property type="component" value="Unassembled WGS sequence"/>
</dbReference>
<dbReference type="EMBL" id="BGKI01000012">
    <property type="protein sequence ID" value="GBH35182.1"/>
    <property type="molecule type" value="Genomic_DNA"/>
</dbReference>
<organism evidence="3 4">
    <name type="scientific">Nitrosopumilus zosterae</name>
    <dbReference type="NCBI Taxonomy" id="718286"/>
    <lineage>
        <taxon>Archaea</taxon>
        <taxon>Nitrososphaerota</taxon>
        <taxon>Nitrososphaeria</taxon>
        <taxon>Nitrosopumilales</taxon>
        <taxon>Nitrosopumilaceae</taxon>
        <taxon>Nitrosopumilus</taxon>
    </lineage>
</organism>
<proteinExistence type="inferred from homology"/>
<sequence length="273" mass="30292">MKENLSQKLFDLSNKVIVLTGSAGRLGSNFAHILGDAGANLILVDIDYKKNEKIEKIISKKFGIKTICSNADITKKAELEELCKLSVKKFGRIDGLVNNAFYSPRTNIKNSAMKFEEYQSDLWNDVVSVNLTGVFLCCQIFGKIMSKQKTQSSIVNISSIYGINGADQRIYGKSKLNSPPSYAATKGAIVNFTRYLAAYWNKKNIRVNTMTLGGVLDESYMDKKFIKNYSEKTIIGRMANSDEYNGALLFLLSNASSYMTGANLVLDGGWSAW</sequence>
<evidence type="ECO:0000256" key="1">
    <source>
        <dbReference type="ARBA" id="ARBA00006484"/>
    </source>
</evidence>
<evidence type="ECO:0000313" key="4">
    <source>
        <dbReference type="Proteomes" id="UP000245829"/>
    </source>
</evidence>
<gene>
    <name evidence="3" type="ORF">NZNM25_19730</name>
</gene>
<dbReference type="GO" id="GO:0016616">
    <property type="term" value="F:oxidoreductase activity, acting on the CH-OH group of donors, NAD or NADP as acceptor"/>
    <property type="evidence" value="ECO:0007669"/>
    <property type="project" value="TreeGrafter"/>
</dbReference>
<comment type="similarity">
    <text evidence="1">Belongs to the short-chain dehydrogenases/reductases (SDR) family.</text>
</comment>
<name>A0A2S2KU67_9ARCH</name>
<dbReference type="PANTHER" id="PTHR42760">
    <property type="entry name" value="SHORT-CHAIN DEHYDROGENASES/REDUCTASES FAMILY MEMBER"/>
    <property type="match status" value="1"/>
</dbReference>
<dbReference type="AlphaFoldDB" id="A0A2S2KU67"/>
<dbReference type="PRINTS" id="PR00080">
    <property type="entry name" value="SDRFAMILY"/>
</dbReference>
<dbReference type="SUPFAM" id="SSF51735">
    <property type="entry name" value="NAD(P)-binding Rossmann-fold domains"/>
    <property type="match status" value="1"/>
</dbReference>
<keyword evidence="4" id="KW-1185">Reference proteome</keyword>
<comment type="caution">
    <text evidence="3">The sequence shown here is derived from an EMBL/GenBank/DDBJ whole genome shotgun (WGS) entry which is preliminary data.</text>
</comment>
<evidence type="ECO:0000256" key="2">
    <source>
        <dbReference type="ARBA" id="ARBA00023002"/>
    </source>
</evidence>
<accession>A0A2S2KU67</accession>
<protein>
    <submittedName>
        <fullName evidence="3">Oxidoreductase</fullName>
    </submittedName>
</protein>
<dbReference type="InterPro" id="IPR002347">
    <property type="entry name" value="SDR_fam"/>
</dbReference>
<dbReference type="Pfam" id="PF13561">
    <property type="entry name" value="adh_short_C2"/>
    <property type="match status" value="1"/>
</dbReference>
<reference evidence="3 4" key="1">
    <citation type="submission" date="2018-05" db="EMBL/GenBank/DDBJ databases">
        <title>genome sequencing of Nitrosopumilus sp. NM25.</title>
        <authorList>
            <person name="Mori K."/>
            <person name="Nakagawa T."/>
        </authorList>
    </citation>
    <scope>NUCLEOTIDE SEQUENCE [LARGE SCALE GENOMIC DNA]</scope>
    <source>
        <strain evidence="3 4">NM25</strain>
    </source>
</reference>
<evidence type="ECO:0000313" key="3">
    <source>
        <dbReference type="EMBL" id="GBH35182.1"/>
    </source>
</evidence>
<dbReference type="InterPro" id="IPR036291">
    <property type="entry name" value="NAD(P)-bd_dom_sf"/>
</dbReference>
<keyword evidence="2" id="KW-0560">Oxidoreductase</keyword>
<dbReference type="Gene3D" id="3.40.50.720">
    <property type="entry name" value="NAD(P)-binding Rossmann-like Domain"/>
    <property type="match status" value="1"/>
</dbReference>